<gene>
    <name evidence="2" type="ORF">A3D51_00195</name>
</gene>
<evidence type="ECO:0008006" key="4">
    <source>
        <dbReference type="Google" id="ProtNLM"/>
    </source>
</evidence>
<protein>
    <recommendedName>
        <fullName evidence="4">Histidine kinase N-terminal 7TM region domain-containing protein</fullName>
    </recommendedName>
</protein>
<evidence type="ECO:0000256" key="1">
    <source>
        <dbReference type="SAM" id="Phobius"/>
    </source>
</evidence>
<feature type="transmembrane region" description="Helical" evidence="1">
    <location>
        <begin position="187"/>
        <end position="204"/>
    </location>
</feature>
<feature type="transmembrane region" description="Helical" evidence="1">
    <location>
        <begin position="162"/>
        <end position="181"/>
    </location>
</feature>
<feature type="transmembrane region" description="Helical" evidence="1">
    <location>
        <begin position="137"/>
        <end position="157"/>
    </location>
</feature>
<comment type="caution">
    <text evidence="2">The sequence shown here is derived from an EMBL/GenBank/DDBJ whole genome shotgun (WGS) entry which is preliminary data.</text>
</comment>
<organism evidence="2 3">
    <name type="scientific">Candidatus Yonathbacteria bacterium RIFCSPHIGHO2_02_FULL_44_14</name>
    <dbReference type="NCBI Taxonomy" id="1802724"/>
    <lineage>
        <taxon>Bacteria</taxon>
        <taxon>Candidatus Yonathiibacteriota</taxon>
    </lineage>
</organism>
<proteinExistence type="predicted"/>
<keyword evidence="1" id="KW-0472">Membrane</keyword>
<evidence type="ECO:0000313" key="2">
    <source>
        <dbReference type="EMBL" id="OHA80495.1"/>
    </source>
</evidence>
<dbReference type="Proteomes" id="UP000179118">
    <property type="component" value="Unassembled WGS sequence"/>
</dbReference>
<feature type="transmembrane region" description="Helical" evidence="1">
    <location>
        <begin position="6"/>
        <end position="23"/>
    </location>
</feature>
<feature type="transmembrane region" description="Helical" evidence="1">
    <location>
        <begin position="65"/>
        <end position="86"/>
    </location>
</feature>
<keyword evidence="1" id="KW-1133">Transmembrane helix</keyword>
<dbReference type="EMBL" id="MHUT01000018">
    <property type="protein sequence ID" value="OHA80495.1"/>
    <property type="molecule type" value="Genomic_DNA"/>
</dbReference>
<keyword evidence="1" id="KW-0812">Transmembrane</keyword>
<dbReference type="AlphaFoldDB" id="A0A1G2S5X4"/>
<dbReference type="InterPro" id="IPR046737">
    <property type="entry name" value="DUF6629"/>
</dbReference>
<dbReference type="Pfam" id="PF20334">
    <property type="entry name" value="DUF6629"/>
    <property type="match status" value="1"/>
</dbReference>
<accession>A0A1G2S5X4</accession>
<evidence type="ECO:0000313" key="3">
    <source>
        <dbReference type="Proteomes" id="UP000179118"/>
    </source>
</evidence>
<reference evidence="2 3" key="1">
    <citation type="journal article" date="2016" name="Nat. Commun.">
        <title>Thousands of microbial genomes shed light on interconnected biogeochemical processes in an aquifer system.</title>
        <authorList>
            <person name="Anantharaman K."/>
            <person name="Brown C.T."/>
            <person name="Hug L.A."/>
            <person name="Sharon I."/>
            <person name="Castelle C.J."/>
            <person name="Probst A.J."/>
            <person name="Thomas B.C."/>
            <person name="Singh A."/>
            <person name="Wilkins M.J."/>
            <person name="Karaoz U."/>
            <person name="Brodie E.L."/>
            <person name="Williams K.H."/>
            <person name="Hubbard S.S."/>
            <person name="Banfield J.F."/>
        </authorList>
    </citation>
    <scope>NUCLEOTIDE SEQUENCE [LARGE SCALE GENOMIC DNA]</scope>
</reference>
<sequence length="207" mass="23169">MCFSATASFVAGTALSVAGVATLKKVNIKKERAFAAIPLLFGVQQIIEGTVWLSFQYGLPFLNQIATYSFVIFAYVLWPILIPFSIGFMEPDIHRKKILFLFQFIGSATGLYLLYFILTHPISSLIVNESIAYTAPIKYGVLLVASYVLATCISCLFSSYRIINMLGIIATLSLTIAYYFYTASYESVWCFFAAILSGMVYLYFKRD</sequence>
<name>A0A1G2S5X4_9BACT</name>
<feature type="transmembrane region" description="Helical" evidence="1">
    <location>
        <begin position="35"/>
        <end position="59"/>
    </location>
</feature>
<feature type="transmembrane region" description="Helical" evidence="1">
    <location>
        <begin position="98"/>
        <end position="117"/>
    </location>
</feature>